<gene>
    <name evidence="2" type="ORF">GCM10010170_109250</name>
</gene>
<sequence length="299" mass="32174">MTLVTGAGGGTGGVGRTAVELLRGRDLPVRALVHHDDERAGPLRAAGAEVVVGDLTSGADVVRAMDGCRRVYFGMSVSPSYLQAAAVVGAAGRAAGDLELLVNMSQMTVSQMSLTSTGESAQQHLHWLGEQILDWSGLPVAHVRPTVFLENPLFRILALGTIRRDGTIRLPFGSERTSPVAAEDVAAVVAALLTEGRKPDVYELTGRRAQRMDEMAAELTKTLGRPVRYVDVAYDEWVRHDLEPLGLPAHVEQHVATMARLHAEGRYNRETDTVERLLGRPPATAGDVFSDWLDAPRGS</sequence>
<evidence type="ECO:0000259" key="1">
    <source>
        <dbReference type="Pfam" id="PF13460"/>
    </source>
</evidence>
<dbReference type="Gene3D" id="3.40.50.720">
    <property type="entry name" value="NAD(P)-binding Rossmann-like Domain"/>
    <property type="match status" value="1"/>
</dbReference>
<evidence type="ECO:0000313" key="3">
    <source>
        <dbReference type="Proteomes" id="UP001501444"/>
    </source>
</evidence>
<dbReference type="Gene3D" id="3.90.25.10">
    <property type="entry name" value="UDP-galactose 4-epimerase, domain 1"/>
    <property type="match status" value="1"/>
</dbReference>
<proteinExistence type="predicted"/>
<organism evidence="2 3">
    <name type="scientific">Dactylosporangium salmoneum</name>
    <dbReference type="NCBI Taxonomy" id="53361"/>
    <lineage>
        <taxon>Bacteria</taxon>
        <taxon>Bacillati</taxon>
        <taxon>Actinomycetota</taxon>
        <taxon>Actinomycetes</taxon>
        <taxon>Micromonosporales</taxon>
        <taxon>Micromonosporaceae</taxon>
        <taxon>Dactylosporangium</taxon>
    </lineage>
</organism>
<dbReference type="PANTHER" id="PTHR43162:SF1">
    <property type="entry name" value="PRESTALK A DIFFERENTIATION PROTEIN A"/>
    <property type="match status" value="1"/>
</dbReference>
<evidence type="ECO:0000313" key="2">
    <source>
        <dbReference type="EMBL" id="GAA2394921.1"/>
    </source>
</evidence>
<protein>
    <submittedName>
        <fullName evidence="2">NAD(P)H-binding protein</fullName>
    </submittedName>
</protein>
<dbReference type="InterPro" id="IPR051604">
    <property type="entry name" value="Ergot_Alk_Oxidoreductase"/>
</dbReference>
<dbReference type="EMBL" id="BAAARV010000141">
    <property type="protein sequence ID" value="GAA2394921.1"/>
    <property type="molecule type" value="Genomic_DNA"/>
</dbReference>
<dbReference type="PANTHER" id="PTHR43162">
    <property type="match status" value="1"/>
</dbReference>
<dbReference type="InterPro" id="IPR016040">
    <property type="entry name" value="NAD(P)-bd_dom"/>
</dbReference>
<dbReference type="Pfam" id="PF13460">
    <property type="entry name" value="NAD_binding_10"/>
    <property type="match status" value="1"/>
</dbReference>
<dbReference type="SUPFAM" id="SSF51735">
    <property type="entry name" value="NAD(P)-binding Rossmann-fold domains"/>
    <property type="match status" value="1"/>
</dbReference>
<reference evidence="3" key="1">
    <citation type="journal article" date="2019" name="Int. J. Syst. Evol. Microbiol.">
        <title>The Global Catalogue of Microorganisms (GCM) 10K type strain sequencing project: providing services to taxonomists for standard genome sequencing and annotation.</title>
        <authorList>
            <consortium name="The Broad Institute Genomics Platform"/>
            <consortium name="The Broad Institute Genome Sequencing Center for Infectious Disease"/>
            <person name="Wu L."/>
            <person name="Ma J."/>
        </authorList>
    </citation>
    <scope>NUCLEOTIDE SEQUENCE [LARGE SCALE GENOMIC DNA]</scope>
    <source>
        <strain evidence="3">JCM 3272</strain>
    </source>
</reference>
<dbReference type="Proteomes" id="UP001501444">
    <property type="component" value="Unassembled WGS sequence"/>
</dbReference>
<dbReference type="InterPro" id="IPR036291">
    <property type="entry name" value="NAD(P)-bd_dom_sf"/>
</dbReference>
<keyword evidence="3" id="KW-1185">Reference proteome</keyword>
<feature type="domain" description="NAD(P)-binding" evidence="1">
    <location>
        <begin position="9"/>
        <end position="195"/>
    </location>
</feature>
<comment type="caution">
    <text evidence="2">The sequence shown here is derived from an EMBL/GenBank/DDBJ whole genome shotgun (WGS) entry which is preliminary data.</text>
</comment>
<name>A0ABP5V839_9ACTN</name>
<accession>A0ABP5V839</accession>